<dbReference type="EMBL" id="JADCTT010000004">
    <property type="protein sequence ID" value="KAF9753106.1"/>
    <property type="molecule type" value="Genomic_DNA"/>
</dbReference>
<dbReference type="Pfam" id="PF06985">
    <property type="entry name" value="HET"/>
    <property type="match status" value="1"/>
</dbReference>
<evidence type="ECO:0000259" key="1">
    <source>
        <dbReference type="Pfam" id="PF06985"/>
    </source>
</evidence>
<organism evidence="2 3">
    <name type="scientific">Bionectria ochroleuca</name>
    <name type="common">Gliocladium roseum</name>
    <dbReference type="NCBI Taxonomy" id="29856"/>
    <lineage>
        <taxon>Eukaryota</taxon>
        <taxon>Fungi</taxon>
        <taxon>Dikarya</taxon>
        <taxon>Ascomycota</taxon>
        <taxon>Pezizomycotina</taxon>
        <taxon>Sordariomycetes</taxon>
        <taxon>Hypocreomycetidae</taxon>
        <taxon>Hypocreales</taxon>
        <taxon>Bionectriaceae</taxon>
        <taxon>Clonostachys</taxon>
    </lineage>
</organism>
<dbReference type="AlphaFoldDB" id="A0A8H7TN34"/>
<dbReference type="InterPro" id="IPR052895">
    <property type="entry name" value="HetReg/Transcr_Mod"/>
</dbReference>
<dbReference type="Proteomes" id="UP000616885">
    <property type="component" value="Unassembled WGS sequence"/>
</dbReference>
<proteinExistence type="predicted"/>
<sequence length="629" mass="70977">MESESFVYTALPQTGRFIRLLKIYPGSPSDRLVCELFPCDLETNPAYTALSYVWGDPTKSAELIFSDHACKIAQSLSDGLRRIRTVDETQIAWADAICINQEDQTEKGQQVNLMGAIYDRARDVTVWLGPDPTASSREAFRCLEEINEKILTGRHQEWYDPNEEEQQPNPLSMNMAGAGPLSGRRSVLPKVLGDRGKDCIRALFALTWFFRVWVLQEVGLATTATAFWGDSSIDFSQIAVFVYNVFTNEELKFFLGSELSATLLGSPLYALWNVWSTYEKKDSWMQRTPTLRRFAEGIISGCDVDFTLVLEAAQHFNATNSLDYVYAFLGHPKAKKPDTDTTWLQADYSLTLKDQHRLLASSLAEDSLNFLAHLQQTEESLNVSEYPSWVPQWGQKHPVHAEAFWEAWDASLRKKERRQYPAQSAGPKLSVSGLIIDTVDQSTPTIKPDDFEPIDWAGAQLIEDCWKLATQNAYAYPREKVIEAFASTLICDHRQPGHSAVELFAGFCMHADIKFFKNMETEGGLWSLKIVLEGSEAFGTQFKWYGTNRRFFMTKAEGLWGLGPAAMQQGDVCAVLFGADVPFILRPTGIKGEYKVVGECYMYDFMYGDAVLAWRQGNNSYAKEDIVLV</sequence>
<protein>
    <recommendedName>
        <fullName evidence="1">Heterokaryon incompatibility domain-containing protein</fullName>
    </recommendedName>
</protein>
<dbReference type="InterPro" id="IPR010730">
    <property type="entry name" value="HET"/>
</dbReference>
<reference evidence="2" key="1">
    <citation type="submission" date="2020-10" db="EMBL/GenBank/DDBJ databases">
        <title>High-Quality Genome Resource of Clonostachys rosea strain S41 by Oxford Nanopore Long-Read Sequencing.</title>
        <authorList>
            <person name="Wang H."/>
        </authorList>
    </citation>
    <scope>NUCLEOTIDE SEQUENCE</scope>
    <source>
        <strain evidence="2">S41</strain>
    </source>
</reference>
<gene>
    <name evidence="2" type="ORF">IM811_011864</name>
</gene>
<evidence type="ECO:0000313" key="2">
    <source>
        <dbReference type="EMBL" id="KAF9753106.1"/>
    </source>
</evidence>
<dbReference type="PANTHER" id="PTHR24148:SF64">
    <property type="entry name" value="HETEROKARYON INCOMPATIBILITY DOMAIN-CONTAINING PROTEIN"/>
    <property type="match status" value="1"/>
</dbReference>
<accession>A0A8H7TN34</accession>
<evidence type="ECO:0000313" key="3">
    <source>
        <dbReference type="Proteomes" id="UP000616885"/>
    </source>
</evidence>
<dbReference type="PANTHER" id="PTHR24148">
    <property type="entry name" value="ANKYRIN REPEAT DOMAIN-CONTAINING PROTEIN 39 HOMOLOG-RELATED"/>
    <property type="match status" value="1"/>
</dbReference>
<dbReference type="Pfam" id="PF26639">
    <property type="entry name" value="Het-6_barrel"/>
    <property type="match status" value="1"/>
</dbReference>
<feature type="domain" description="Heterokaryon incompatibility" evidence="1">
    <location>
        <begin position="47"/>
        <end position="217"/>
    </location>
</feature>
<comment type="caution">
    <text evidence="2">The sequence shown here is derived from an EMBL/GenBank/DDBJ whole genome shotgun (WGS) entry which is preliminary data.</text>
</comment>
<name>A0A8H7TN34_BIOOC</name>